<evidence type="ECO:0000313" key="2">
    <source>
        <dbReference type="EMBL" id="PPQ79799.1"/>
    </source>
</evidence>
<proteinExistence type="predicted"/>
<feature type="region of interest" description="Disordered" evidence="1">
    <location>
        <begin position="139"/>
        <end position="203"/>
    </location>
</feature>
<accession>A0A409WMR3</accession>
<dbReference type="InParanoid" id="A0A409WMR3"/>
<sequence length="203" mass="22971">MHRPLAKANEREEVKIESEEQEDHSNAHKLHGGFAIPLEESLDSGFSCTDHLTHDVKTPVISAEAITPPVDEEWKSVWLLDTAAGNDPAHPGIAQPDVTKHFEPTLLTRKTDPSHRLHLFIPKEGTELEKAQNAIEKEWRRREEEEDEVRADVETNEGNPKVVSSEVTRFDRDESVEEEDAENEEFFDTLDGNEVDEDADVDG</sequence>
<comment type="caution">
    <text evidence="2">The sequence shown here is derived from an EMBL/GenBank/DDBJ whole genome shotgun (WGS) entry which is preliminary data.</text>
</comment>
<feature type="compositionally biased region" description="Acidic residues" evidence="1">
    <location>
        <begin position="174"/>
        <end position="203"/>
    </location>
</feature>
<protein>
    <submittedName>
        <fullName evidence="2">Uncharacterized protein</fullName>
    </submittedName>
</protein>
<organism evidence="2 3">
    <name type="scientific">Psilocybe cyanescens</name>
    <dbReference type="NCBI Taxonomy" id="93625"/>
    <lineage>
        <taxon>Eukaryota</taxon>
        <taxon>Fungi</taxon>
        <taxon>Dikarya</taxon>
        <taxon>Basidiomycota</taxon>
        <taxon>Agaricomycotina</taxon>
        <taxon>Agaricomycetes</taxon>
        <taxon>Agaricomycetidae</taxon>
        <taxon>Agaricales</taxon>
        <taxon>Agaricineae</taxon>
        <taxon>Strophariaceae</taxon>
        <taxon>Psilocybe</taxon>
    </lineage>
</organism>
<dbReference type="AlphaFoldDB" id="A0A409WMR3"/>
<feature type="region of interest" description="Disordered" evidence="1">
    <location>
        <begin position="1"/>
        <end position="32"/>
    </location>
</feature>
<evidence type="ECO:0000256" key="1">
    <source>
        <dbReference type="SAM" id="MobiDB-lite"/>
    </source>
</evidence>
<dbReference type="EMBL" id="NHYD01003361">
    <property type="protein sequence ID" value="PPQ79799.1"/>
    <property type="molecule type" value="Genomic_DNA"/>
</dbReference>
<reference evidence="2 3" key="1">
    <citation type="journal article" date="2018" name="Evol. Lett.">
        <title>Horizontal gene cluster transfer increased hallucinogenic mushroom diversity.</title>
        <authorList>
            <person name="Reynolds H.T."/>
            <person name="Vijayakumar V."/>
            <person name="Gluck-Thaler E."/>
            <person name="Korotkin H.B."/>
            <person name="Matheny P.B."/>
            <person name="Slot J.C."/>
        </authorList>
    </citation>
    <scope>NUCLEOTIDE SEQUENCE [LARGE SCALE GENOMIC DNA]</scope>
    <source>
        <strain evidence="2 3">2631</strain>
    </source>
</reference>
<name>A0A409WMR3_PSICY</name>
<gene>
    <name evidence="2" type="ORF">CVT25_003138</name>
</gene>
<feature type="compositionally biased region" description="Basic and acidic residues" evidence="1">
    <location>
        <begin position="8"/>
        <end position="26"/>
    </location>
</feature>
<dbReference type="Proteomes" id="UP000283269">
    <property type="component" value="Unassembled WGS sequence"/>
</dbReference>
<evidence type="ECO:0000313" key="3">
    <source>
        <dbReference type="Proteomes" id="UP000283269"/>
    </source>
</evidence>
<keyword evidence="3" id="KW-1185">Reference proteome</keyword>